<dbReference type="InterPro" id="IPR024474">
    <property type="entry name" value="Znf_dom_IS66"/>
</dbReference>
<dbReference type="OrthoDB" id="9800877at2"/>
<organism evidence="4 5">
    <name type="scientific">Tritonibacter scottomollicae</name>
    <name type="common">Epibacterium scottomollicae</name>
    <dbReference type="NCBI Taxonomy" id="483013"/>
    <lineage>
        <taxon>Bacteria</taxon>
        <taxon>Pseudomonadati</taxon>
        <taxon>Pseudomonadota</taxon>
        <taxon>Alphaproteobacteria</taxon>
        <taxon>Rhodobacterales</taxon>
        <taxon>Paracoccaceae</taxon>
        <taxon>Tritonibacter</taxon>
    </lineage>
</organism>
<feature type="domain" description="Transposase IS66 zinc-finger binding" evidence="2">
    <location>
        <begin position="93"/>
        <end position="136"/>
    </location>
</feature>
<accession>A0A2T1A871</accession>
<dbReference type="Pfam" id="PF13007">
    <property type="entry name" value="LZ_Tnp_IS66"/>
    <property type="match status" value="1"/>
</dbReference>
<dbReference type="PANTHER" id="PTHR33678">
    <property type="entry name" value="BLL1576 PROTEIN"/>
    <property type="match status" value="1"/>
</dbReference>
<dbReference type="InterPro" id="IPR052344">
    <property type="entry name" value="Transposase-related"/>
</dbReference>
<gene>
    <name evidence="4" type="ORF">CLV89_12110</name>
</gene>
<feature type="domain" description="Transposase TnpC homeodomain" evidence="3">
    <location>
        <begin position="10"/>
        <end position="85"/>
    </location>
</feature>
<sequence>MAASEESNARLERMLAQARHARFGASSERGAPDQRNLFTENIEVAEGQLAAAAGAADKALGKAPRKRAPAKRNKGDLPDHLERVEEVIEPESTACPCGCGEMVKVGEDRTQRLDVVPAQFRVLVTVRPKYMCRTCDGKSHAQAPAPAPEFLVPRGLGTNRFAVHSVVAKLCDHLPFYRQAEIWRRDGIEIDRTMLANWAGRIAFQLAPITDAMIDELKASDRLFADETTVPVLAPRTGKTRKDYLWAVVRDQRGWGGGDPPIVVFQHSRSRSAETAKKIFTGFKVGSLTVDGYAVCGRPSECKKFLAGMNMWSGAVVCSASECGFDTPRARMEMRGSVPTRIRAL</sequence>
<dbReference type="AlphaFoldDB" id="A0A2T1A871"/>
<dbReference type="Proteomes" id="UP000237718">
    <property type="component" value="Unassembled WGS sequence"/>
</dbReference>
<evidence type="ECO:0000259" key="2">
    <source>
        <dbReference type="Pfam" id="PF13005"/>
    </source>
</evidence>
<evidence type="ECO:0000259" key="1">
    <source>
        <dbReference type="Pfam" id="PF03050"/>
    </source>
</evidence>
<name>A0A2T1A871_TRISK</name>
<protein>
    <submittedName>
        <fullName evidence="4">Transposase</fullName>
    </submittedName>
</protein>
<evidence type="ECO:0000313" key="5">
    <source>
        <dbReference type="Proteomes" id="UP000237718"/>
    </source>
</evidence>
<dbReference type="Pfam" id="PF13005">
    <property type="entry name" value="zf-IS66"/>
    <property type="match status" value="1"/>
</dbReference>
<proteinExistence type="predicted"/>
<feature type="domain" description="Transposase IS66 central" evidence="1">
    <location>
        <begin position="156"/>
        <end position="295"/>
    </location>
</feature>
<dbReference type="NCBIfam" id="NF033517">
    <property type="entry name" value="transpos_IS66"/>
    <property type="match status" value="1"/>
</dbReference>
<dbReference type="EMBL" id="PVUF01000021">
    <property type="protein sequence ID" value="PRZ44677.1"/>
    <property type="molecule type" value="Genomic_DNA"/>
</dbReference>
<dbReference type="PANTHER" id="PTHR33678:SF1">
    <property type="entry name" value="BLL1576 PROTEIN"/>
    <property type="match status" value="1"/>
</dbReference>
<dbReference type="InterPro" id="IPR024463">
    <property type="entry name" value="Transposase_TnpC_homeodom"/>
</dbReference>
<evidence type="ECO:0000313" key="4">
    <source>
        <dbReference type="EMBL" id="PRZ44677.1"/>
    </source>
</evidence>
<dbReference type="Pfam" id="PF03050">
    <property type="entry name" value="DDE_Tnp_IS66"/>
    <property type="match status" value="1"/>
</dbReference>
<evidence type="ECO:0000259" key="3">
    <source>
        <dbReference type="Pfam" id="PF13007"/>
    </source>
</evidence>
<reference evidence="4 5" key="1">
    <citation type="submission" date="2018-03" db="EMBL/GenBank/DDBJ databases">
        <title>Genomic Encyclopedia of Archaeal and Bacterial Type Strains, Phase II (KMG-II): from individual species to whole genera.</title>
        <authorList>
            <person name="Goeker M."/>
        </authorList>
    </citation>
    <scope>NUCLEOTIDE SEQUENCE [LARGE SCALE GENOMIC DNA]</scope>
    <source>
        <strain evidence="4 5">DSM 25328</strain>
    </source>
</reference>
<dbReference type="InterPro" id="IPR004291">
    <property type="entry name" value="Transposase_IS66_central"/>
</dbReference>
<comment type="caution">
    <text evidence="4">The sequence shown here is derived from an EMBL/GenBank/DDBJ whole genome shotgun (WGS) entry which is preliminary data.</text>
</comment>